<comment type="caution">
    <text evidence="3">The sequence shown here is derived from an EMBL/GenBank/DDBJ whole genome shotgun (WGS) entry which is preliminary data.</text>
</comment>
<gene>
    <name evidence="3" type="ORF">EJB05_06991</name>
</gene>
<dbReference type="PANTHER" id="PTHR33074">
    <property type="entry name" value="EXPRESSED PROTEIN-RELATED"/>
    <property type="match status" value="1"/>
</dbReference>
<dbReference type="Proteomes" id="UP000324897">
    <property type="component" value="Chromosome 5"/>
</dbReference>
<evidence type="ECO:0000256" key="1">
    <source>
        <dbReference type="SAM" id="MobiDB-lite"/>
    </source>
</evidence>
<dbReference type="PANTHER" id="PTHR33074:SF85">
    <property type="entry name" value="DUF1618 DOMAIN-CONTAINING PROTEIN"/>
    <property type="match status" value="1"/>
</dbReference>
<feature type="region of interest" description="Disordered" evidence="1">
    <location>
        <begin position="1"/>
        <end position="36"/>
    </location>
</feature>
<keyword evidence="4" id="KW-1185">Reference proteome</keyword>
<dbReference type="OrthoDB" id="695822at2759"/>
<dbReference type="EMBL" id="RWGY01000004">
    <property type="protein sequence ID" value="TVU47391.1"/>
    <property type="molecule type" value="Genomic_DNA"/>
</dbReference>
<dbReference type="InterPro" id="IPR011676">
    <property type="entry name" value="DUF1618"/>
</dbReference>
<feature type="non-terminal residue" evidence="3">
    <location>
        <position position="1"/>
    </location>
</feature>
<dbReference type="AlphaFoldDB" id="A0A5J9WH66"/>
<evidence type="ECO:0000313" key="3">
    <source>
        <dbReference type="EMBL" id="TVU47391.1"/>
    </source>
</evidence>
<dbReference type="Pfam" id="PF07762">
    <property type="entry name" value="DUF1618"/>
    <property type="match status" value="1"/>
</dbReference>
<sequence length="637" mass="70480">LVGRGTGYKPHNWGREREGENPKSDLCLPAPPRQTQRSRSQIHIVVAYRRLSAMADPVAAASHLSGCPAWVLLESFGTFGDSENATTASSLTSSGSKVKLSFELVDPPGVSRWFVDCPGPKKERFNGRPFILNAAGSLIVLRMAFLREERSVFDYFVFRAGPGEPKLDLIPGPYPKASLRKRVGVLPLGAGEHYLMVFPTPQLKPQGGYEIQIFSSDNGAWSTKVARVSTDPETTFHEMAMHHPSKAIAAGGNSLAWVDLWRGILLCEQLDSEEPVLRLIKWPVPSPCQDIVDMYSAHGSRDATLSNGVIRFLEMKFHHADDACHSTDGMGIGWTATVWKRMSSSKDWKVCFKADIAKILATHLNSSDLLQKVRDDTLKKLDLTKVATAPPTLSLTDEDVVYFMANLVSDEALLLAVNGRVKKLEAVEQTTFELPCSPCPFYSLPDASPGFDIASPFDNGMNWENMEHVETYLAAALNDLMHIGKHTAFKKPWHNKIIPLISSGGSSSSSLHTNVEAVCSILIRFIPYFDFTSMFTPNLKFSLCMALYGFSTFIFQAAVAEYFCTNRQSNSMNDAVGFLGELLRMLGDLESRILAPIEEMKFKVSFVLVAFDKFKNGDTSGSRNVTDVEHVLFDDIN</sequence>
<name>A0A5J9WH66_9POAL</name>
<protein>
    <recommendedName>
        <fullName evidence="2">DUF1618 domain-containing protein</fullName>
    </recommendedName>
</protein>
<evidence type="ECO:0000259" key="2">
    <source>
        <dbReference type="Pfam" id="PF07762"/>
    </source>
</evidence>
<evidence type="ECO:0000313" key="4">
    <source>
        <dbReference type="Proteomes" id="UP000324897"/>
    </source>
</evidence>
<feature type="domain" description="DUF1618" evidence="2">
    <location>
        <begin position="257"/>
        <end position="402"/>
    </location>
</feature>
<feature type="compositionally biased region" description="Basic and acidic residues" evidence="1">
    <location>
        <begin position="13"/>
        <end position="23"/>
    </location>
</feature>
<accession>A0A5J9WH66</accession>
<organism evidence="3 4">
    <name type="scientific">Eragrostis curvula</name>
    <name type="common">weeping love grass</name>
    <dbReference type="NCBI Taxonomy" id="38414"/>
    <lineage>
        <taxon>Eukaryota</taxon>
        <taxon>Viridiplantae</taxon>
        <taxon>Streptophyta</taxon>
        <taxon>Embryophyta</taxon>
        <taxon>Tracheophyta</taxon>
        <taxon>Spermatophyta</taxon>
        <taxon>Magnoliopsida</taxon>
        <taxon>Liliopsida</taxon>
        <taxon>Poales</taxon>
        <taxon>Poaceae</taxon>
        <taxon>PACMAD clade</taxon>
        <taxon>Chloridoideae</taxon>
        <taxon>Eragrostideae</taxon>
        <taxon>Eragrostidinae</taxon>
        <taxon>Eragrostis</taxon>
    </lineage>
</organism>
<reference evidence="3 4" key="1">
    <citation type="journal article" date="2019" name="Sci. Rep.">
        <title>A high-quality genome of Eragrostis curvula grass provides insights into Poaceae evolution and supports new strategies to enhance forage quality.</title>
        <authorList>
            <person name="Carballo J."/>
            <person name="Santos B.A.C.M."/>
            <person name="Zappacosta D."/>
            <person name="Garbus I."/>
            <person name="Selva J.P."/>
            <person name="Gallo C.A."/>
            <person name="Diaz A."/>
            <person name="Albertini E."/>
            <person name="Caccamo M."/>
            <person name="Echenique V."/>
        </authorList>
    </citation>
    <scope>NUCLEOTIDE SEQUENCE [LARGE SCALE GENOMIC DNA]</scope>
    <source>
        <strain evidence="4">cv. Victoria</strain>
        <tissue evidence="3">Leaf</tissue>
    </source>
</reference>
<proteinExistence type="predicted"/>